<evidence type="ECO:0000313" key="2">
    <source>
        <dbReference type="EMBL" id="NSX53756.1"/>
    </source>
</evidence>
<reference evidence="2 3" key="1">
    <citation type="submission" date="2020-06" db="EMBL/GenBank/DDBJ databases">
        <title>Sulfitobacter algicola sp. nov., isolated from green algae.</title>
        <authorList>
            <person name="Wang C."/>
        </authorList>
    </citation>
    <scope>NUCLEOTIDE SEQUENCE [LARGE SCALE GENOMIC DNA]</scope>
    <source>
        <strain evidence="2 3">1151</strain>
    </source>
</reference>
<keyword evidence="3" id="KW-1185">Reference proteome</keyword>
<dbReference type="Proteomes" id="UP000777935">
    <property type="component" value="Unassembled WGS sequence"/>
</dbReference>
<dbReference type="CDD" id="cd07012">
    <property type="entry name" value="PBP2_Bug_TTT"/>
    <property type="match status" value="1"/>
</dbReference>
<comment type="similarity">
    <text evidence="1">Belongs to the UPF0065 (bug) family.</text>
</comment>
<sequence>MKITRRTFGIRAMSLGVATAALSTPSILRAVGYPTRAVNYIIPFNPGGESDVTARFQQPFFERITGKSVVIQSKPGAGGATAWAQLNGFEPDGHTIMNTIVPHTVLQPAMKDVGYQTSDINNVFFFHYTPDAIVVKADSPYQSLQDLIDDATANPGRVTFGGSGTNTANHLATEIFADMTGARATYIPFKGSAPAMTAVLGGQIAAAMSYTTQGVKAGDQVRTLAVATAERVAALPDTPTFTELGFDHIGGAYRGVAVPAGTPQDIQQNLSDILLQINAEPEFQAQMTAAGYEVIDIPLGDVPAFIEERKAAYAPAIERLKSA</sequence>
<name>A0ABX2IP52_9RHOB</name>
<accession>A0ABX2IP52</accession>
<dbReference type="InterPro" id="IPR005064">
    <property type="entry name" value="BUG"/>
</dbReference>
<dbReference type="RefSeq" id="WP_174135039.1">
    <property type="nucleotide sequence ID" value="NZ_JABUFE010000001.1"/>
</dbReference>
<dbReference type="Pfam" id="PF03401">
    <property type="entry name" value="TctC"/>
    <property type="match status" value="1"/>
</dbReference>
<gene>
    <name evidence="2" type="ORF">HRQ87_02980</name>
</gene>
<proteinExistence type="inferred from homology"/>
<comment type="caution">
    <text evidence="2">The sequence shown here is derived from an EMBL/GenBank/DDBJ whole genome shotgun (WGS) entry which is preliminary data.</text>
</comment>
<dbReference type="PANTHER" id="PTHR42928">
    <property type="entry name" value="TRICARBOXYLATE-BINDING PROTEIN"/>
    <property type="match status" value="1"/>
</dbReference>
<dbReference type="PANTHER" id="PTHR42928:SF5">
    <property type="entry name" value="BLR1237 PROTEIN"/>
    <property type="match status" value="1"/>
</dbReference>
<dbReference type="EMBL" id="JABUFE010000001">
    <property type="protein sequence ID" value="NSX53756.1"/>
    <property type="molecule type" value="Genomic_DNA"/>
</dbReference>
<dbReference type="PIRSF" id="PIRSF017082">
    <property type="entry name" value="YflP"/>
    <property type="match status" value="1"/>
</dbReference>
<evidence type="ECO:0000256" key="1">
    <source>
        <dbReference type="ARBA" id="ARBA00006987"/>
    </source>
</evidence>
<dbReference type="Gene3D" id="3.40.190.10">
    <property type="entry name" value="Periplasmic binding protein-like II"/>
    <property type="match status" value="1"/>
</dbReference>
<dbReference type="SUPFAM" id="SSF53850">
    <property type="entry name" value="Periplasmic binding protein-like II"/>
    <property type="match status" value="1"/>
</dbReference>
<organism evidence="2 3">
    <name type="scientific">Parasulfitobacter algicola</name>
    <dbReference type="NCBI Taxonomy" id="2614809"/>
    <lineage>
        <taxon>Bacteria</taxon>
        <taxon>Pseudomonadati</taxon>
        <taxon>Pseudomonadota</taxon>
        <taxon>Alphaproteobacteria</taxon>
        <taxon>Rhodobacterales</taxon>
        <taxon>Roseobacteraceae</taxon>
        <taxon>Parasulfitobacter</taxon>
    </lineage>
</organism>
<evidence type="ECO:0000313" key="3">
    <source>
        <dbReference type="Proteomes" id="UP000777935"/>
    </source>
</evidence>
<dbReference type="InterPro" id="IPR042100">
    <property type="entry name" value="Bug_dom1"/>
</dbReference>
<protein>
    <submittedName>
        <fullName evidence="2">Tripartite tricarboxylate transporter substrate binding protein</fullName>
    </submittedName>
</protein>
<dbReference type="Gene3D" id="3.40.190.150">
    <property type="entry name" value="Bordetella uptake gene, domain 1"/>
    <property type="match status" value="1"/>
</dbReference>